<gene>
    <name evidence="2" type="ORF">ACFOW9_14705</name>
</gene>
<evidence type="ECO:0000313" key="3">
    <source>
        <dbReference type="Proteomes" id="UP001595773"/>
    </source>
</evidence>
<dbReference type="InterPro" id="IPR010428">
    <property type="entry name" value="Zincin_1"/>
</dbReference>
<organism evidence="2 3">
    <name type="scientific">Arthrobacter cryoconiti</name>
    <dbReference type="NCBI Taxonomy" id="748907"/>
    <lineage>
        <taxon>Bacteria</taxon>
        <taxon>Bacillati</taxon>
        <taxon>Actinomycetota</taxon>
        <taxon>Actinomycetes</taxon>
        <taxon>Micrococcales</taxon>
        <taxon>Micrococcaceae</taxon>
        <taxon>Arthrobacter</taxon>
    </lineage>
</organism>
<evidence type="ECO:0000313" key="2">
    <source>
        <dbReference type="EMBL" id="MFC4266857.1"/>
    </source>
</evidence>
<dbReference type="CDD" id="cd12954">
    <property type="entry name" value="MMP_TTHA0227_like_1"/>
    <property type="match status" value="1"/>
</dbReference>
<feature type="region of interest" description="Disordered" evidence="1">
    <location>
        <begin position="15"/>
        <end position="74"/>
    </location>
</feature>
<name>A0ABV8R4T2_9MICC</name>
<comment type="caution">
    <text evidence="2">The sequence shown here is derived from an EMBL/GenBank/DDBJ whole genome shotgun (WGS) entry which is preliminary data.</text>
</comment>
<sequence length="202" mass="22304">MHHFAEEPGFRLTFVHDAPTSSVDAPPPSKVEELGSRATLPDGSANTAAPTPRSFQRRRRNRHGRGLRGPLLMSGLPGARTRAERFEDLVVDSAARLRDLWGTPLEQVEYLVEEVPNGLEAIIASGIQAPLGKCTPAIKASNGTQEKPAVIIIYRHPVETLCDAPWQVREVVHEVLIEQVAGLLNIDPDTVDPLFRRFRQGR</sequence>
<protein>
    <submittedName>
        <fullName evidence="2">Metallopeptidase family protein</fullName>
    </submittedName>
</protein>
<dbReference type="Gene3D" id="3.30.2010.20">
    <property type="match status" value="1"/>
</dbReference>
<dbReference type="Proteomes" id="UP001595773">
    <property type="component" value="Unassembled WGS sequence"/>
</dbReference>
<dbReference type="RefSeq" id="WP_230065920.1">
    <property type="nucleotide sequence ID" value="NZ_BAABLL010000010.1"/>
</dbReference>
<reference evidence="3" key="1">
    <citation type="journal article" date="2019" name="Int. J. Syst. Evol. Microbiol.">
        <title>The Global Catalogue of Microorganisms (GCM) 10K type strain sequencing project: providing services to taxonomists for standard genome sequencing and annotation.</title>
        <authorList>
            <consortium name="The Broad Institute Genomics Platform"/>
            <consortium name="The Broad Institute Genome Sequencing Center for Infectious Disease"/>
            <person name="Wu L."/>
            <person name="Ma J."/>
        </authorList>
    </citation>
    <scope>NUCLEOTIDE SEQUENCE [LARGE SCALE GENOMIC DNA]</scope>
    <source>
        <strain evidence="3">CGMCC 1.10698</strain>
    </source>
</reference>
<keyword evidence="3" id="KW-1185">Reference proteome</keyword>
<accession>A0ABV8R4T2</accession>
<dbReference type="Pfam" id="PF06262">
    <property type="entry name" value="Zincin_1"/>
    <property type="match status" value="1"/>
</dbReference>
<proteinExistence type="predicted"/>
<feature type="compositionally biased region" description="Basic residues" evidence="1">
    <location>
        <begin position="55"/>
        <end position="66"/>
    </location>
</feature>
<dbReference type="InterPro" id="IPR038555">
    <property type="entry name" value="Zincin_1_sf"/>
</dbReference>
<evidence type="ECO:0000256" key="1">
    <source>
        <dbReference type="SAM" id="MobiDB-lite"/>
    </source>
</evidence>
<dbReference type="SUPFAM" id="SSF55486">
    <property type="entry name" value="Metalloproteases ('zincins'), catalytic domain"/>
    <property type="match status" value="1"/>
</dbReference>
<dbReference type="EMBL" id="JBHSCQ010000022">
    <property type="protein sequence ID" value="MFC4266857.1"/>
    <property type="molecule type" value="Genomic_DNA"/>
</dbReference>